<dbReference type="Proteomes" id="UP000078200">
    <property type="component" value="Unassembled WGS sequence"/>
</dbReference>
<reference evidence="1" key="1">
    <citation type="submission" date="2020-05" db="UniProtKB">
        <authorList>
            <consortium name="EnsemblMetazoa"/>
        </authorList>
    </citation>
    <scope>IDENTIFICATION</scope>
    <source>
        <strain evidence="1">TTRI</strain>
    </source>
</reference>
<dbReference type="AlphaFoldDB" id="A0A1A9USK5"/>
<keyword evidence="2" id="KW-1185">Reference proteome</keyword>
<evidence type="ECO:0000313" key="2">
    <source>
        <dbReference type="Proteomes" id="UP000078200"/>
    </source>
</evidence>
<name>A0A1A9USK5_GLOAU</name>
<dbReference type="EnsemblMetazoa" id="GAUT013937-RA">
    <property type="protein sequence ID" value="GAUT013937-PA"/>
    <property type="gene ID" value="GAUT013937"/>
</dbReference>
<protein>
    <submittedName>
        <fullName evidence="1">Uncharacterized protein</fullName>
    </submittedName>
</protein>
<dbReference type="STRING" id="7395.A0A1A9USK5"/>
<accession>A0A1A9USK5</accession>
<evidence type="ECO:0000313" key="1">
    <source>
        <dbReference type="EnsemblMetazoa" id="GAUT013937-PA"/>
    </source>
</evidence>
<dbReference type="VEuPathDB" id="VectorBase:GAUT013937"/>
<sequence>MSGVFQPPTDKKRQLWEQLEKEGEDPSVFEFYGDSYEVYPKCRIVDEEDACTTDEIREVVTYVEAIVRRVQQSSATIQEVAEQEQKGKENGKTTTWEKQKIHLQQGKNAAKKKAKMVQLYQMPLLWTL</sequence>
<proteinExistence type="predicted"/>
<organism evidence="1 2">
    <name type="scientific">Glossina austeni</name>
    <name type="common">Savannah tsetse fly</name>
    <dbReference type="NCBI Taxonomy" id="7395"/>
    <lineage>
        <taxon>Eukaryota</taxon>
        <taxon>Metazoa</taxon>
        <taxon>Ecdysozoa</taxon>
        <taxon>Arthropoda</taxon>
        <taxon>Hexapoda</taxon>
        <taxon>Insecta</taxon>
        <taxon>Pterygota</taxon>
        <taxon>Neoptera</taxon>
        <taxon>Endopterygota</taxon>
        <taxon>Diptera</taxon>
        <taxon>Brachycera</taxon>
        <taxon>Muscomorpha</taxon>
        <taxon>Hippoboscoidea</taxon>
        <taxon>Glossinidae</taxon>
        <taxon>Glossina</taxon>
    </lineage>
</organism>